<proteinExistence type="inferred from homology"/>
<dbReference type="PIRSF" id="PIRSF000883">
    <property type="entry name" value="Pesterase_MJ0912"/>
    <property type="match status" value="1"/>
</dbReference>
<accession>A0A941EN70</accession>
<dbReference type="InterPro" id="IPR011152">
    <property type="entry name" value="Pesterase_MJ0912"/>
</dbReference>
<evidence type="ECO:0000313" key="3">
    <source>
        <dbReference type="EMBL" id="MBR7832119.1"/>
    </source>
</evidence>
<evidence type="ECO:0000256" key="1">
    <source>
        <dbReference type="ARBA" id="ARBA00008950"/>
    </source>
</evidence>
<dbReference type="PANTHER" id="PTHR42850:SF2">
    <property type="entry name" value="BLL5683 PROTEIN"/>
    <property type="match status" value="1"/>
</dbReference>
<sequence length="256" mass="27300">MAEDLGTDTFGRIAVVSDVHGNVPALTAVLAQIESAEVDLVVSCGDLTWGAEPDRTVRLMAGLGARARFVSGNADRAVTELSAGLREVTRPRETWVMGLHSPASLEFVRGFPAGLVLQVAGLGAVRFCHGSPRADTELVTPGTSPERFAELSAGVPERVIVGGHTHVQFDHTVNGLRFVNPGSVGLPHHEGEPGTAYWAILGPDVELRRTSYDVTEAIEVGHRLGDPAAEVIERLLTTPPTPSEVEEDARRLTYSD</sequence>
<dbReference type="SUPFAM" id="SSF56300">
    <property type="entry name" value="Metallo-dependent phosphatases"/>
    <property type="match status" value="1"/>
</dbReference>
<keyword evidence="4" id="KW-1185">Reference proteome</keyword>
<dbReference type="GO" id="GO:0016791">
    <property type="term" value="F:phosphatase activity"/>
    <property type="evidence" value="ECO:0007669"/>
    <property type="project" value="TreeGrafter"/>
</dbReference>
<dbReference type="AlphaFoldDB" id="A0A941EN70"/>
<feature type="domain" description="Calcineurin-like phosphoesterase" evidence="2">
    <location>
        <begin position="12"/>
        <end position="195"/>
    </location>
</feature>
<organism evidence="3 4">
    <name type="scientific">Actinospica durhamensis</name>
    <dbReference type="NCBI Taxonomy" id="1508375"/>
    <lineage>
        <taxon>Bacteria</taxon>
        <taxon>Bacillati</taxon>
        <taxon>Actinomycetota</taxon>
        <taxon>Actinomycetes</taxon>
        <taxon>Catenulisporales</taxon>
        <taxon>Actinospicaceae</taxon>
        <taxon>Actinospica</taxon>
    </lineage>
</organism>
<dbReference type="Gene3D" id="3.60.21.10">
    <property type="match status" value="1"/>
</dbReference>
<comment type="similarity">
    <text evidence="1">Belongs to the metallophosphoesterase superfamily. YfcE family.</text>
</comment>
<protein>
    <submittedName>
        <fullName evidence="3">Metallophosphoesterase family protein</fullName>
    </submittedName>
</protein>
<comment type="caution">
    <text evidence="3">The sequence shown here is derived from an EMBL/GenBank/DDBJ whole genome shotgun (WGS) entry which is preliminary data.</text>
</comment>
<evidence type="ECO:0000259" key="2">
    <source>
        <dbReference type="Pfam" id="PF12850"/>
    </source>
</evidence>
<reference evidence="3" key="1">
    <citation type="submission" date="2021-04" db="EMBL/GenBank/DDBJ databases">
        <title>Genome based classification of Actinospica acidithermotolerans sp. nov., an actinobacterium isolated from an Indonesian hot spring.</title>
        <authorList>
            <person name="Kusuma A.B."/>
            <person name="Putra K.E."/>
            <person name="Nafisah S."/>
            <person name="Loh J."/>
            <person name="Nouioui I."/>
            <person name="Goodfellow M."/>
        </authorList>
    </citation>
    <scope>NUCLEOTIDE SEQUENCE</scope>
    <source>
        <strain evidence="3">CSCA 57</strain>
    </source>
</reference>
<dbReference type="Proteomes" id="UP000675781">
    <property type="component" value="Unassembled WGS sequence"/>
</dbReference>
<dbReference type="RefSeq" id="WP_212526653.1">
    <property type="nucleotide sequence ID" value="NZ_JAGSOG010000006.1"/>
</dbReference>
<dbReference type="InterPro" id="IPR024654">
    <property type="entry name" value="Calcineurin-like_PHP_lpxH"/>
</dbReference>
<dbReference type="InterPro" id="IPR050126">
    <property type="entry name" value="Ap4A_hydrolase"/>
</dbReference>
<dbReference type="Pfam" id="PF12850">
    <property type="entry name" value="Metallophos_2"/>
    <property type="match status" value="1"/>
</dbReference>
<gene>
    <name evidence="3" type="ORF">KDL01_02545</name>
</gene>
<dbReference type="GO" id="GO:0005737">
    <property type="term" value="C:cytoplasm"/>
    <property type="evidence" value="ECO:0007669"/>
    <property type="project" value="TreeGrafter"/>
</dbReference>
<dbReference type="EMBL" id="JAGSOG010000006">
    <property type="protein sequence ID" value="MBR7832119.1"/>
    <property type="molecule type" value="Genomic_DNA"/>
</dbReference>
<dbReference type="PANTHER" id="PTHR42850">
    <property type="entry name" value="METALLOPHOSPHOESTERASE"/>
    <property type="match status" value="1"/>
</dbReference>
<name>A0A941EN70_9ACTN</name>
<dbReference type="InterPro" id="IPR029052">
    <property type="entry name" value="Metallo-depent_PP-like"/>
</dbReference>
<evidence type="ECO:0000313" key="4">
    <source>
        <dbReference type="Proteomes" id="UP000675781"/>
    </source>
</evidence>